<evidence type="ECO:0000313" key="1">
    <source>
        <dbReference type="EMBL" id="EWY79203.1"/>
    </source>
</evidence>
<reference evidence="1 2" key="1">
    <citation type="submission" date="2011-06" db="EMBL/GenBank/DDBJ databases">
        <title>The Genome Sequence of Fusarium oxysporum FOSC 3-a.</title>
        <authorList>
            <consortium name="The Broad Institute Genome Sequencing Platform"/>
            <person name="Ma L.-J."/>
            <person name="Gale L.R."/>
            <person name="Schwartz D.C."/>
            <person name="Zhou S."/>
            <person name="Corby-Kistler H."/>
            <person name="Young S.K."/>
            <person name="Zeng Q."/>
            <person name="Gargeya S."/>
            <person name="Fitzgerald M."/>
            <person name="Haas B."/>
            <person name="Abouelleil A."/>
            <person name="Alvarado L."/>
            <person name="Arachchi H.M."/>
            <person name="Berlin A."/>
            <person name="Brown A."/>
            <person name="Chapman S.B."/>
            <person name="Chen Z."/>
            <person name="Dunbar C."/>
            <person name="Freedman E."/>
            <person name="Gearin G."/>
            <person name="Gellesch M."/>
            <person name="Goldberg J."/>
            <person name="Griggs A."/>
            <person name="Gujja S."/>
            <person name="Heiman D."/>
            <person name="Howarth C."/>
            <person name="Larson L."/>
            <person name="Lui A."/>
            <person name="MacDonald P.J.P."/>
            <person name="Mehta T."/>
            <person name="Montmayeur A."/>
            <person name="Murphy C."/>
            <person name="Neiman D."/>
            <person name="Pearson M."/>
            <person name="Priest M."/>
            <person name="Roberts A."/>
            <person name="Saif S."/>
            <person name="Shea T."/>
            <person name="Shenoy N."/>
            <person name="Sisk P."/>
            <person name="Stolte C."/>
            <person name="Sykes S."/>
            <person name="Wortman J."/>
            <person name="Nusbaum C."/>
            <person name="Birren B."/>
        </authorList>
    </citation>
    <scope>NUCLEOTIDE SEQUENCE [LARGE SCALE GENOMIC DNA]</scope>
    <source>
        <strain evidence="1 2">FOSC 3-a</strain>
    </source>
</reference>
<dbReference type="EMBL" id="KI928722">
    <property type="protein sequence ID" value="EWY79203.1"/>
    <property type="molecule type" value="Genomic_DNA"/>
</dbReference>
<proteinExistence type="predicted"/>
<name>W9H9F2_FUSOX</name>
<dbReference type="AlphaFoldDB" id="W9H9F2"/>
<accession>W9H9F2</accession>
<dbReference type="HOGENOM" id="CLU_2867690_0_0_1"/>
<gene>
    <name evidence="1" type="ORF">FOYG_17616</name>
</gene>
<dbReference type="Proteomes" id="UP000030753">
    <property type="component" value="Unassembled WGS sequence"/>
</dbReference>
<evidence type="ECO:0000313" key="2">
    <source>
        <dbReference type="Proteomes" id="UP000030753"/>
    </source>
</evidence>
<protein>
    <submittedName>
        <fullName evidence="1">Uncharacterized protein</fullName>
    </submittedName>
</protein>
<sequence>MDPRWSFQLAERAYRARGFDRPLHIPQSIAGQTSSSIQCSSTHCQPGHYRTAIPTIDQQRSYRV</sequence>
<organism evidence="1 2">
    <name type="scientific">Fusarium oxysporum NRRL 32931</name>
    <dbReference type="NCBI Taxonomy" id="660029"/>
    <lineage>
        <taxon>Eukaryota</taxon>
        <taxon>Fungi</taxon>
        <taxon>Dikarya</taxon>
        <taxon>Ascomycota</taxon>
        <taxon>Pezizomycotina</taxon>
        <taxon>Sordariomycetes</taxon>
        <taxon>Hypocreomycetidae</taxon>
        <taxon>Hypocreales</taxon>
        <taxon>Nectriaceae</taxon>
        <taxon>Fusarium</taxon>
        <taxon>Fusarium oxysporum species complex</taxon>
    </lineage>
</organism>